<name>A0A1B9QYP4_9VIBR</name>
<dbReference type="AlphaFoldDB" id="A0A1B9QYP4"/>
<dbReference type="Proteomes" id="UP000093173">
    <property type="component" value="Unassembled WGS sequence"/>
</dbReference>
<gene>
    <name evidence="1" type="ORF">A6E14_10650</name>
</gene>
<reference evidence="2" key="1">
    <citation type="submission" date="2016-06" db="EMBL/GenBank/DDBJ databases">
        <authorList>
            <person name="Hehemann J.-H."/>
            <person name="Arevalo P."/>
            <person name="Datta M.S."/>
            <person name="Polz M.F."/>
        </authorList>
    </citation>
    <scope>NUCLEOTIDE SEQUENCE [LARGE SCALE GENOMIC DNA]</scope>
    <source>
        <strain evidence="2">9CSC122</strain>
    </source>
</reference>
<comment type="caution">
    <text evidence="1">The sequence shown here is derived from an EMBL/GenBank/DDBJ whole genome shotgun (WGS) entry which is preliminary data.</text>
</comment>
<dbReference type="RefSeq" id="WP_065576868.1">
    <property type="nucleotide sequence ID" value="NZ_JBNGCH010000518.1"/>
</dbReference>
<proteinExistence type="predicted"/>
<accession>A0A1B9QYP4</accession>
<organism evidence="1 2">
    <name type="scientific">Vibrio genomosp. F10</name>
    <dbReference type="NCBI Taxonomy" id="723171"/>
    <lineage>
        <taxon>Bacteria</taxon>
        <taxon>Pseudomonadati</taxon>
        <taxon>Pseudomonadota</taxon>
        <taxon>Gammaproteobacteria</taxon>
        <taxon>Vibrionales</taxon>
        <taxon>Vibrionaceae</taxon>
        <taxon>Vibrio</taxon>
    </lineage>
</organism>
<keyword evidence="2" id="KW-1185">Reference proteome</keyword>
<sequence length="173" mass="19624">MTIRSLPIADTKNQWLSQHIDVKFPTKESVSGCALYQRSLEGRTYQIWQSAPSNDDNAFESQEIYLVDFHRLTVVFSILQSQQWSDKKEQAEVLEFFTQIILSPPCDLYVAFNDGIPAAAAIVTQTDDTILISDIVVAGEQVTHNLALSFASQLVNHMYYAEIDTKTIYIEKK</sequence>
<dbReference type="InterPro" id="IPR016181">
    <property type="entry name" value="Acyl_CoA_acyltransferase"/>
</dbReference>
<dbReference type="EMBL" id="MAJZ01000518">
    <property type="protein sequence ID" value="OCH75627.1"/>
    <property type="molecule type" value="Genomic_DNA"/>
</dbReference>
<protein>
    <submittedName>
        <fullName evidence="1">Flavodoxin</fullName>
    </submittedName>
</protein>
<evidence type="ECO:0000313" key="2">
    <source>
        <dbReference type="Proteomes" id="UP000093173"/>
    </source>
</evidence>
<dbReference type="SUPFAM" id="SSF55729">
    <property type="entry name" value="Acyl-CoA N-acyltransferases (Nat)"/>
    <property type="match status" value="1"/>
</dbReference>
<evidence type="ECO:0000313" key="1">
    <source>
        <dbReference type="EMBL" id="OCH75627.1"/>
    </source>
</evidence>